<dbReference type="GO" id="GO:0004735">
    <property type="term" value="F:pyrroline-5-carboxylate reductase activity"/>
    <property type="evidence" value="ECO:0007669"/>
    <property type="project" value="UniProtKB-UniRule"/>
</dbReference>
<dbReference type="EC" id="1.5.1.2" evidence="9 10"/>
<evidence type="ECO:0000259" key="13">
    <source>
        <dbReference type="Pfam" id="PF03807"/>
    </source>
</evidence>
<protein>
    <recommendedName>
        <fullName evidence="9 10">Pyrroline-5-carboxylate reductase</fullName>
        <shortName evidence="9">P5C reductase</shortName>
        <shortName evidence="9">P5CR</shortName>
        <ecNumber evidence="9 10">1.5.1.2</ecNumber>
    </recommendedName>
    <alternativeName>
        <fullName evidence="9">PCA reductase</fullName>
    </alternativeName>
</protein>
<dbReference type="Pfam" id="PF14748">
    <property type="entry name" value="P5CR_dimer"/>
    <property type="match status" value="1"/>
</dbReference>
<dbReference type="SUPFAM" id="SSF48179">
    <property type="entry name" value="6-phosphogluconate dehydrogenase C-terminal domain-like"/>
    <property type="match status" value="1"/>
</dbReference>
<name>A0A9E9C883_9CYAN</name>
<reference evidence="15" key="1">
    <citation type="submission" date="2022-12" db="EMBL/GenBank/DDBJ databases">
        <title>Polyphasic identification of a Novel Hot-Spring Cyanobacterium Ocullathermofonsia sinensis gen nov. sp. nov. and Genomic Insights on its Adaptations to the Thermal Habitat.</title>
        <authorList>
            <person name="Daroch M."/>
            <person name="Tang J."/>
            <person name="Jiang Y."/>
        </authorList>
    </citation>
    <scope>NUCLEOTIDE SEQUENCE</scope>
    <source>
        <strain evidence="15">PKUAC-SCTA174</strain>
    </source>
</reference>
<dbReference type="Proteomes" id="UP001163152">
    <property type="component" value="Chromosome"/>
</dbReference>
<dbReference type="PANTHER" id="PTHR11645:SF0">
    <property type="entry name" value="PYRROLINE-5-CARBOXYLATE REDUCTASE 3"/>
    <property type="match status" value="1"/>
</dbReference>
<comment type="pathway">
    <text evidence="9 12">Amino-acid biosynthesis; L-proline biosynthesis; L-proline from L-glutamate 5-semialdehyde: step 1/1.</text>
</comment>
<proteinExistence type="inferred from homology"/>
<keyword evidence="6 9" id="KW-0521">NADP</keyword>
<dbReference type="PROSITE" id="PS00521">
    <property type="entry name" value="P5CR"/>
    <property type="match status" value="1"/>
</dbReference>
<feature type="domain" description="Pyrroline-5-carboxylate reductase dimerisation" evidence="14">
    <location>
        <begin position="162"/>
        <end position="266"/>
    </location>
</feature>
<dbReference type="FunFam" id="3.40.50.720:FF:000190">
    <property type="entry name" value="Pyrroline-5-carboxylate reductase"/>
    <property type="match status" value="1"/>
</dbReference>
<evidence type="ECO:0000256" key="9">
    <source>
        <dbReference type="HAMAP-Rule" id="MF_01925"/>
    </source>
</evidence>
<evidence type="ECO:0000256" key="2">
    <source>
        <dbReference type="ARBA" id="ARBA00005525"/>
    </source>
</evidence>
<dbReference type="InterPro" id="IPR008927">
    <property type="entry name" value="6-PGluconate_DH-like_C_sf"/>
</dbReference>
<dbReference type="KEGG" id="tsin:OXH18_13150"/>
<evidence type="ECO:0000256" key="5">
    <source>
        <dbReference type="ARBA" id="ARBA00022650"/>
    </source>
</evidence>
<dbReference type="FunFam" id="1.10.3730.10:FF:000001">
    <property type="entry name" value="Pyrroline-5-carboxylate reductase"/>
    <property type="match status" value="1"/>
</dbReference>
<dbReference type="InterPro" id="IPR053790">
    <property type="entry name" value="P5CR-like_CS"/>
</dbReference>
<dbReference type="RefSeq" id="WP_268607538.1">
    <property type="nucleotide sequence ID" value="NZ_CP113797.1"/>
</dbReference>
<comment type="function">
    <text evidence="8 9">Catalyzes the reduction of 1-pyrroline-5-carboxylate (PCA) to L-proline.</text>
</comment>
<evidence type="ECO:0000256" key="3">
    <source>
        <dbReference type="ARBA" id="ARBA00022490"/>
    </source>
</evidence>
<organism evidence="15 16">
    <name type="scientific">Thermocoleostomius sinensis A174</name>
    <dbReference type="NCBI Taxonomy" id="2016057"/>
    <lineage>
        <taxon>Bacteria</taxon>
        <taxon>Bacillati</taxon>
        <taxon>Cyanobacteriota</taxon>
        <taxon>Cyanophyceae</taxon>
        <taxon>Oculatellales</taxon>
        <taxon>Oculatellaceae</taxon>
        <taxon>Thermocoleostomius</taxon>
    </lineage>
</organism>
<dbReference type="InterPro" id="IPR029036">
    <property type="entry name" value="P5CR_dimer"/>
</dbReference>
<keyword evidence="5 9" id="KW-0641">Proline biosynthesis</keyword>
<sequence>MTAKLGIIGGGVMAEALLSRLISRGTHQAQDVWVSEPLPSRRDFLAQQYGIHATGDNQAVVAEVDVLLLAIKPQVFQSVVDALMPPAAASEQLVISILAGVSIQKLEAAFPGQPVIRTMPNTPATIGAGMTAITPGHQANPNHVQIAQQIFAAVGEVVEVPESMMDAVTGLSGSGPGYVAVMIEALIDGGVAAGLPRAIATQLAIQTVRGTAELLQTQSLHPAVLKDRVTSPGGTTIAGIAHLEQAGFRSAIIEAVRAAYRRSQELGR</sequence>
<feature type="binding site" evidence="11">
    <location>
        <begin position="70"/>
        <end position="73"/>
    </location>
    <ligand>
        <name>NADP(+)</name>
        <dbReference type="ChEBI" id="CHEBI:58349"/>
    </ligand>
</feature>
<keyword evidence="7 9" id="KW-0560">Oxidoreductase</keyword>
<dbReference type="EMBL" id="CP113797">
    <property type="protein sequence ID" value="WAL58142.1"/>
    <property type="molecule type" value="Genomic_DNA"/>
</dbReference>
<dbReference type="GO" id="GO:0005737">
    <property type="term" value="C:cytoplasm"/>
    <property type="evidence" value="ECO:0007669"/>
    <property type="project" value="UniProtKB-SubCell"/>
</dbReference>
<dbReference type="Gene3D" id="3.40.50.720">
    <property type="entry name" value="NAD(P)-binding Rossmann-like Domain"/>
    <property type="match status" value="1"/>
</dbReference>
<dbReference type="GO" id="GO:0055129">
    <property type="term" value="P:L-proline biosynthetic process"/>
    <property type="evidence" value="ECO:0007669"/>
    <property type="project" value="UniProtKB-UniRule"/>
</dbReference>
<dbReference type="PANTHER" id="PTHR11645">
    <property type="entry name" value="PYRROLINE-5-CARBOXYLATE REDUCTASE"/>
    <property type="match status" value="1"/>
</dbReference>
<keyword evidence="16" id="KW-1185">Reference proteome</keyword>
<evidence type="ECO:0000259" key="14">
    <source>
        <dbReference type="Pfam" id="PF14748"/>
    </source>
</evidence>
<dbReference type="Pfam" id="PF03807">
    <property type="entry name" value="F420_oxidored"/>
    <property type="match status" value="1"/>
</dbReference>
<comment type="similarity">
    <text evidence="2 9 12">Belongs to the pyrroline-5-carboxylate reductase family.</text>
</comment>
<keyword evidence="4 9" id="KW-0028">Amino-acid biosynthesis</keyword>
<evidence type="ECO:0000256" key="11">
    <source>
        <dbReference type="PIRSR" id="PIRSR000193-1"/>
    </source>
</evidence>
<comment type="catalytic activity">
    <reaction evidence="9 12">
        <text>L-proline + NADP(+) = (S)-1-pyrroline-5-carboxylate + NADPH + 2 H(+)</text>
        <dbReference type="Rhea" id="RHEA:14109"/>
        <dbReference type="ChEBI" id="CHEBI:15378"/>
        <dbReference type="ChEBI" id="CHEBI:17388"/>
        <dbReference type="ChEBI" id="CHEBI:57783"/>
        <dbReference type="ChEBI" id="CHEBI:58349"/>
        <dbReference type="ChEBI" id="CHEBI:60039"/>
        <dbReference type="EC" id="1.5.1.2"/>
    </reaction>
</comment>
<evidence type="ECO:0000256" key="12">
    <source>
        <dbReference type="RuleBase" id="RU003903"/>
    </source>
</evidence>
<dbReference type="PIRSF" id="PIRSF000193">
    <property type="entry name" value="Pyrrol-5-carb_rd"/>
    <property type="match status" value="1"/>
</dbReference>
<keyword evidence="3 9" id="KW-0963">Cytoplasm</keyword>
<dbReference type="NCBIfam" id="TIGR00112">
    <property type="entry name" value="proC"/>
    <property type="match status" value="1"/>
</dbReference>
<gene>
    <name evidence="9 15" type="primary">proC</name>
    <name evidence="15" type="ORF">OXH18_13150</name>
</gene>
<evidence type="ECO:0000256" key="7">
    <source>
        <dbReference type="ARBA" id="ARBA00023002"/>
    </source>
</evidence>
<evidence type="ECO:0000313" key="15">
    <source>
        <dbReference type="EMBL" id="WAL58142.1"/>
    </source>
</evidence>
<evidence type="ECO:0000256" key="6">
    <source>
        <dbReference type="ARBA" id="ARBA00022857"/>
    </source>
</evidence>
<feature type="domain" description="Pyrroline-5-carboxylate reductase catalytic N-terminal" evidence="13">
    <location>
        <begin position="4"/>
        <end position="100"/>
    </location>
</feature>
<dbReference type="HAMAP" id="MF_01925">
    <property type="entry name" value="P5C_reductase"/>
    <property type="match status" value="1"/>
</dbReference>
<accession>A0A9E9C883</accession>
<feature type="binding site" evidence="11">
    <location>
        <position position="57"/>
    </location>
    <ligand>
        <name>NADPH</name>
        <dbReference type="ChEBI" id="CHEBI:57783"/>
    </ligand>
</feature>
<evidence type="ECO:0000256" key="8">
    <source>
        <dbReference type="ARBA" id="ARBA00058118"/>
    </source>
</evidence>
<dbReference type="InterPro" id="IPR000304">
    <property type="entry name" value="Pyrroline-COOH_reductase"/>
</dbReference>
<evidence type="ECO:0000256" key="4">
    <source>
        <dbReference type="ARBA" id="ARBA00022605"/>
    </source>
</evidence>
<dbReference type="Gene3D" id="1.10.3730.10">
    <property type="entry name" value="ProC C-terminal domain-like"/>
    <property type="match status" value="1"/>
</dbReference>
<dbReference type="SUPFAM" id="SSF51735">
    <property type="entry name" value="NAD(P)-binding Rossmann-fold domains"/>
    <property type="match status" value="1"/>
</dbReference>
<comment type="catalytic activity">
    <reaction evidence="9">
        <text>L-proline + NAD(+) = (S)-1-pyrroline-5-carboxylate + NADH + 2 H(+)</text>
        <dbReference type="Rhea" id="RHEA:14105"/>
        <dbReference type="ChEBI" id="CHEBI:15378"/>
        <dbReference type="ChEBI" id="CHEBI:17388"/>
        <dbReference type="ChEBI" id="CHEBI:57540"/>
        <dbReference type="ChEBI" id="CHEBI:57945"/>
        <dbReference type="ChEBI" id="CHEBI:60039"/>
        <dbReference type="EC" id="1.5.1.2"/>
    </reaction>
</comment>
<evidence type="ECO:0000256" key="10">
    <source>
        <dbReference type="NCBIfam" id="TIGR00112"/>
    </source>
</evidence>
<dbReference type="AlphaFoldDB" id="A0A9E9C883"/>
<dbReference type="InterPro" id="IPR036291">
    <property type="entry name" value="NAD(P)-bd_dom_sf"/>
</dbReference>
<dbReference type="InterPro" id="IPR028939">
    <property type="entry name" value="P5C_Rdtase_cat_N"/>
</dbReference>
<feature type="binding site" evidence="11">
    <location>
        <begin position="8"/>
        <end position="13"/>
    </location>
    <ligand>
        <name>NADP(+)</name>
        <dbReference type="ChEBI" id="CHEBI:58349"/>
    </ligand>
</feature>
<comment type="subcellular location">
    <subcellularLocation>
        <location evidence="1 9">Cytoplasm</location>
    </subcellularLocation>
</comment>
<evidence type="ECO:0000313" key="16">
    <source>
        <dbReference type="Proteomes" id="UP001163152"/>
    </source>
</evidence>
<evidence type="ECO:0000256" key="1">
    <source>
        <dbReference type="ARBA" id="ARBA00004496"/>
    </source>
</evidence>